<feature type="transmembrane region" description="Helical" evidence="2">
    <location>
        <begin position="167"/>
        <end position="190"/>
    </location>
</feature>
<evidence type="ECO:0000313" key="3">
    <source>
        <dbReference type="EMBL" id="SPE19805.1"/>
    </source>
</evidence>
<evidence type="ECO:0000313" key="4">
    <source>
        <dbReference type="Proteomes" id="UP000239735"/>
    </source>
</evidence>
<feature type="transmembrane region" description="Helical" evidence="2">
    <location>
        <begin position="112"/>
        <end position="136"/>
    </location>
</feature>
<sequence>MAMPELAQYEREHAAGSSIHLPAPTAWPIVLAFGCTLAAAGLVTNMGISVLGGVLMLAGCIGWFRQVLPHEKHEEVPIAEQPVTITSARALVERIRLSPEHRARLPIETYPIISGIKGGIAGGIAMILPALLYGLIAQHSIWYPVNLLGGAGVAHWRNPTTAEIAAFHWQGLLVAILIHSVTCLLVGLLYGAMLPMLPRHPVLLGGILAPVLWTGVLHSFMGIINPALDQRIAWGWFLVSQVTYGVVAGIVVARQDRVPTGQSLPWAARLGIEAPGLMESRPDVGPPHDNSRDQENH</sequence>
<reference evidence="4" key="1">
    <citation type="submission" date="2018-02" db="EMBL/GenBank/DDBJ databases">
        <authorList>
            <person name="Hausmann B."/>
        </authorList>
    </citation>
    <scope>NUCLEOTIDE SEQUENCE [LARGE SCALE GENOMIC DNA]</scope>
    <source>
        <strain evidence="4">Peat soil MAG SbA5</strain>
    </source>
</reference>
<dbReference type="Proteomes" id="UP000239735">
    <property type="component" value="Unassembled WGS sequence"/>
</dbReference>
<feature type="transmembrane region" description="Helical" evidence="2">
    <location>
        <begin position="21"/>
        <end position="40"/>
    </location>
</feature>
<name>A0A2N9LA10_9BACT</name>
<protein>
    <submittedName>
        <fullName evidence="3">Putative cytochrome c oxidase polypeptide 4</fullName>
    </submittedName>
</protein>
<accession>A0A2N9LA10</accession>
<dbReference type="EMBL" id="OKRB01000081">
    <property type="protein sequence ID" value="SPE19805.1"/>
    <property type="molecule type" value="Genomic_DNA"/>
</dbReference>
<organism evidence="3 4">
    <name type="scientific">Candidatus Sulfuritelmatomonas gaucii</name>
    <dbReference type="NCBI Taxonomy" id="2043161"/>
    <lineage>
        <taxon>Bacteria</taxon>
        <taxon>Pseudomonadati</taxon>
        <taxon>Acidobacteriota</taxon>
        <taxon>Terriglobia</taxon>
        <taxon>Terriglobales</taxon>
        <taxon>Acidobacteriaceae</taxon>
        <taxon>Candidatus Sulfuritelmatomonas</taxon>
    </lineage>
</organism>
<gene>
    <name evidence="3" type="primary">ctaF-like</name>
    <name evidence="3" type="ORF">SBA5_250035</name>
</gene>
<evidence type="ECO:0000256" key="1">
    <source>
        <dbReference type="SAM" id="MobiDB-lite"/>
    </source>
</evidence>
<feature type="region of interest" description="Disordered" evidence="1">
    <location>
        <begin position="277"/>
        <end position="297"/>
    </location>
</feature>
<dbReference type="Gene3D" id="1.10.287.70">
    <property type="match status" value="1"/>
</dbReference>
<feature type="transmembrane region" description="Helical" evidence="2">
    <location>
        <begin position="46"/>
        <end position="64"/>
    </location>
</feature>
<keyword evidence="2" id="KW-0812">Transmembrane</keyword>
<proteinExistence type="predicted"/>
<feature type="transmembrane region" description="Helical" evidence="2">
    <location>
        <begin position="202"/>
        <end position="221"/>
    </location>
</feature>
<feature type="transmembrane region" description="Helical" evidence="2">
    <location>
        <begin position="233"/>
        <end position="253"/>
    </location>
</feature>
<keyword evidence="2" id="KW-0472">Membrane</keyword>
<keyword evidence="2" id="KW-1133">Transmembrane helix</keyword>
<evidence type="ECO:0000256" key="2">
    <source>
        <dbReference type="SAM" id="Phobius"/>
    </source>
</evidence>
<dbReference type="AlphaFoldDB" id="A0A2N9LA10"/>